<evidence type="ECO:0000256" key="2">
    <source>
        <dbReference type="ARBA" id="ARBA00022729"/>
    </source>
</evidence>
<keyword evidence="7" id="KW-1133">Transmembrane helix</keyword>
<feature type="transmembrane region" description="Helical" evidence="7">
    <location>
        <begin position="21"/>
        <end position="45"/>
    </location>
</feature>
<sequence length="286" mass="29399">MATNKKSAPRYDLKAQDRKRNLFIQLGLTAIVVIFAVGLVLYIVMGHDKNKGNGTAQAVRIASSSVIKKDGTDEPKAVLSLYEDFQCPHCREFEKTYGSTITKLVDSGAVATDYYMVAILNSPINKNYSTRAANAAYCVADENKDAFLRFHGALFAQQPEEGSGAAPDNNSLIETARQAGAAGGVPQCINSGKHSDMVDGLAAAAKIQATPTIRLNGQDISPASPEDLVAKVKAVVGNVPGLDSATPPTPGAAAPAAPAPGAAAPEAPAAPAPAAPAPAAPATPTP</sequence>
<comment type="similarity">
    <text evidence="1">Belongs to the thioredoxin family. DsbA subfamily.</text>
</comment>
<proteinExistence type="inferred from homology"/>
<dbReference type="EMBL" id="VBSB01000009">
    <property type="protein sequence ID" value="NTY60856.1"/>
    <property type="molecule type" value="Genomic_DNA"/>
</dbReference>
<reference evidence="9 10" key="1">
    <citation type="submission" date="2019-05" db="EMBL/GenBank/DDBJ databases">
        <title>Mycolicibacterium sphagni ENV482 genome assembly.</title>
        <authorList>
            <person name="Chen W."/>
            <person name="Faulkner N.W."/>
            <person name="Hyman M.R."/>
        </authorList>
    </citation>
    <scope>NUCLEOTIDE SEQUENCE [LARGE SCALE GENOMIC DNA]</scope>
    <source>
        <strain evidence="9 10">ENV482</strain>
    </source>
</reference>
<evidence type="ECO:0000256" key="4">
    <source>
        <dbReference type="ARBA" id="ARBA00023157"/>
    </source>
</evidence>
<dbReference type="RefSeq" id="WP_174398676.1">
    <property type="nucleotide sequence ID" value="NZ_VBSB01000009.1"/>
</dbReference>
<evidence type="ECO:0000256" key="3">
    <source>
        <dbReference type="ARBA" id="ARBA00023002"/>
    </source>
</evidence>
<evidence type="ECO:0000256" key="7">
    <source>
        <dbReference type="SAM" id="Phobius"/>
    </source>
</evidence>
<accession>A0ABX2K1A1</accession>
<keyword evidence="7" id="KW-0472">Membrane</keyword>
<dbReference type="CDD" id="cd02972">
    <property type="entry name" value="DsbA_family"/>
    <property type="match status" value="1"/>
</dbReference>
<evidence type="ECO:0000256" key="6">
    <source>
        <dbReference type="SAM" id="MobiDB-lite"/>
    </source>
</evidence>
<dbReference type="InterPro" id="IPR036249">
    <property type="entry name" value="Thioredoxin-like_sf"/>
</dbReference>
<keyword evidence="3" id="KW-0560">Oxidoreductase</keyword>
<evidence type="ECO:0000313" key="10">
    <source>
        <dbReference type="Proteomes" id="UP000708347"/>
    </source>
</evidence>
<feature type="compositionally biased region" description="Low complexity" evidence="6">
    <location>
        <begin position="251"/>
        <end position="267"/>
    </location>
</feature>
<dbReference type="Gene3D" id="3.40.30.10">
    <property type="entry name" value="Glutaredoxin"/>
    <property type="match status" value="1"/>
</dbReference>
<organism evidence="9 10">
    <name type="scientific">Mycolicibacterium sphagni</name>
    <dbReference type="NCBI Taxonomy" id="1786"/>
    <lineage>
        <taxon>Bacteria</taxon>
        <taxon>Bacillati</taxon>
        <taxon>Actinomycetota</taxon>
        <taxon>Actinomycetes</taxon>
        <taxon>Mycobacteriales</taxon>
        <taxon>Mycobacteriaceae</taxon>
        <taxon>Mycolicibacterium</taxon>
    </lineage>
</organism>
<dbReference type="SUPFAM" id="SSF52833">
    <property type="entry name" value="Thioredoxin-like"/>
    <property type="match status" value="1"/>
</dbReference>
<comment type="caution">
    <text evidence="9">The sequence shown here is derived from an EMBL/GenBank/DDBJ whole genome shotgun (WGS) entry which is preliminary data.</text>
</comment>
<gene>
    <name evidence="9" type="ORF">FEG63_15025</name>
</gene>
<evidence type="ECO:0000313" key="9">
    <source>
        <dbReference type="EMBL" id="NTY60856.1"/>
    </source>
</evidence>
<keyword evidence="10" id="KW-1185">Reference proteome</keyword>
<keyword evidence="2" id="KW-0732">Signal</keyword>
<feature type="region of interest" description="Disordered" evidence="6">
    <location>
        <begin position="241"/>
        <end position="286"/>
    </location>
</feature>
<name>A0ABX2K1A1_9MYCO</name>
<evidence type="ECO:0000259" key="8">
    <source>
        <dbReference type="Pfam" id="PF13462"/>
    </source>
</evidence>
<dbReference type="PANTHER" id="PTHR13887:SF14">
    <property type="entry name" value="DISULFIDE BOND FORMATION PROTEIN D"/>
    <property type="match status" value="1"/>
</dbReference>
<keyword evidence="5" id="KW-0676">Redox-active center</keyword>
<dbReference type="Proteomes" id="UP000708347">
    <property type="component" value="Unassembled WGS sequence"/>
</dbReference>
<evidence type="ECO:0000256" key="1">
    <source>
        <dbReference type="ARBA" id="ARBA00005791"/>
    </source>
</evidence>
<dbReference type="PANTHER" id="PTHR13887">
    <property type="entry name" value="GLUTATHIONE S-TRANSFERASE KAPPA"/>
    <property type="match status" value="1"/>
</dbReference>
<feature type="domain" description="Thioredoxin-like fold" evidence="8">
    <location>
        <begin position="73"/>
        <end position="233"/>
    </location>
</feature>
<evidence type="ECO:0000256" key="5">
    <source>
        <dbReference type="ARBA" id="ARBA00023284"/>
    </source>
</evidence>
<keyword evidence="4" id="KW-1015">Disulfide bond</keyword>
<keyword evidence="7" id="KW-0812">Transmembrane</keyword>
<protein>
    <recommendedName>
        <fullName evidence="8">Thioredoxin-like fold domain-containing protein</fullName>
    </recommendedName>
</protein>
<dbReference type="Pfam" id="PF13462">
    <property type="entry name" value="Thioredoxin_4"/>
    <property type="match status" value="1"/>
</dbReference>
<dbReference type="InterPro" id="IPR012336">
    <property type="entry name" value="Thioredoxin-like_fold"/>
</dbReference>
<feature type="compositionally biased region" description="Pro residues" evidence="6">
    <location>
        <begin position="268"/>
        <end position="286"/>
    </location>
</feature>